<dbReference type="EMBL" id="JANFQO010000002">
    <property type="protein sequence ID" value="MCQ4163623.1"/>
    <property type="molecule type" value="Genomic_DNA"/>
</dbReference>
<dbReference type="Pfam" id="PF18598">
    <property type="entry name" value="TetR_C_36"/>
    <property type="match status" value="1"/>
</dbReference>
<accession>A0ABT1QNN1</accession>
<organism evidence="2 3">
    <name type="scientific">Tahibacter harae</name>
    <dbReference type="NCBI Taxonomy" id="2963937"/>
    <lineage>
        <taxon>Bacteria</taxon>
        <taxon>Pseudomonadati</taxon>
        <taxon>Pseudomonadota</taxon>
        <taxon>Gammaproteobacteria</taxon>
        <taxon>Lysobacterales</taxon>
        <taxon>Rhodanobacteraceae</taxon>
        <taxon>Tahibacter</taxon>
    </lineage>
</organism>
<dbReference type="Gene3D" id="1.10.357.10">
    <property type="entry name" value="Tetracycline Repressor, domain 2"/>
    <property type="match status" value="1"/>
</dbReference>
<feature type="domain" description="QsdR TetR regulatory C-terminal" evidence="1">
    <location>
        <begin position="95"/>
        <end position="203"/>
    </location>
</feature>
<reference evidence="2" key="1">
    <citation type="submission" date="2022-07" db="EMBL/GenBank/DDBJ databases">
        <title>Tahibacter sp., a new gammaproteobacterium isolated from the silt sample collected at pig farm.</title>
        <authorList>
            <person name="Chen H."/>
        </authorList>
    </citation>
    <scope>NUCLEOTIDE SEQUENCE</scope>
    <source>
        <strain evidence="2">P2K</strain>
    </source>
</reference>
<name>A0ABT1QNN1_9GAMM</name>
<protein>
    <submittedName>
        <fullName evidence="2">QsdR family transcriptional regulator</fullName>
    </submittedName>
</protein>
<evidence type="ECO:0000313" key="3">
    <source>
        <dbReference type="Proteomes" id="UP001165498"/>
    </source>
</evidence>
<dbReference type="InterPro" id="IPR041485">
    <property type="entry name" value="TetR_C_36"/>
</dbReference>
<comment type="caution">
    <text evidence="2">The sequence shown here is derived from an EMBL/GenBank/DDBJ whole genome shotgun (WGS) entry which is preliminary data.</text>
</comment>
<dbReference type="RefSeq" id="WP_255911013.1">
    <property type="nucleotide sequence ID" value="NZ_JANFQO010000002.1"/>
</dbReference>
<evidence type="ECO:0000259" key="1">
    <source>
        <dbReference type="Pfam" id="PF18598"/>
    </source>
</evidence>
<proteinExistence type="predicted"/>
<dbReference type="Proteomes" id="UP001165498">
    <property type="component" value="Unassembled WGS sequence"/>
</dbReference>
<sequence length="221" mass="23573">MPSASARKSTRLAQALAAAPAPRAGPLDLFGLAQRRWRQGGRIDVGALAAELGIGRATAFRWVGSRDALLGEILWAQCDAQMRRAAAAQRGQGHGPARVGAICASAMRSIVRSAPLRRFLREDTEQALRLLTSKQGPVQARAIARVRELLESEAARGALQLPIEANTLAYLVVRLCESFLYAEAISDQRVDLADAALAVELLLSGRVAAPPARRKAAARPA</sequence>
<gene>
    <name evidence="2" type="ORF">NM961_02750</name>
</gene>
<keyword evidence="3" id="KW-1185">Reference proteome</keyword>
<evidence type="ECO:0000313" key="2">
    <source>
        <dbReference type="EMBL" id="MCQ4163623.1"/>
    </source>
</evidence>